<gene>
    <name evidence="1" type="ORF">EFW17_02290</name>
</gene>
<dbReference type="Proteomes" id="UP000269198">
    <property type="component" value="Unassembled WGS sequence"/>
</dbReference>
<evidence type="ECO:0000313" key="1">
    <source>
        <dbReference type="EMBL" id="RNL86999.1"/>
    </source>
</evidence>
<organism evidence="1 2">
    <name type="scientific">Halostreptopolyspora alba</name>
    <dbReference type="NCBI Taxonomy" id="2487137"/>
    <lineage>
        <taxon>Bacteria</taxon>
        <taxon>Bacillati</taxon>
        <taxon>Actinomycetota</taxon>
        <taxon>Actinomycetes</taxon>
        <taxon>Streptosporangiales</taxon>
        <taxon>Nocardiopsidaceae</taxon>
        <taxon>Halostreptopolyspora</taxon>
    </lineage>
</organism>
<name>A0A3N0EH51_9ACTN</name>
<comment type="caution">
    <text evidence="1">The sequence shown here is derived from an EMBL/GenBank/DDBJ whole genome shotgun (WGS) entry which is preliminary data.</text>
</comment>
<proteinExistence type="predicted"/>
<keyword evidence="2" id="KW-1185">Reference proteome</keyword>
<dbReference type="EMBL" id="RJMB01000002">
    <property type="protein sequence ID" value="RNL86999.1"/>
    <property type="molecule type" value="Genomic_DNA"/>
</dbReference>
<reference evidence="1 2" key="1">
    <citation type="submission" date="2018-11" db="EMBL/GenBank/DDBJ databases">
        <title>The genome draft of YIM 96095.</title>
        <authorList>
            <person name="Tang S.-K."/>
            <person name="Chunyu W.-X."/>
            <person name="Feng Y.-Z."/>
        </authorList>
    </citation>
    <scope>NUCLEOTIDE SEQUENCE [LARGE SCALE GENOMIC DNA]</scope>
    <source>
        <strain evidence="1 2">YIM 96095</strain>
    </source>
</reference>
<dbReference type="OrthoDB" id="3674223at2"/>
<evidence type="ECO:0000313" key="2">
    <source>
        <dbReference type="Proteomes" id="UP000269198"/>
    </source>
</evidence>
<sequence>MLSGWERGRHTTSPRYRRLLSDYYGQPVSTLFAHQDEPPIEASDSPRLITDPRSLREAMIDVVNAAETYLAVAGSRSRDADYLTAIESVLHQRPSLVHYRLLFGPPRTHALADHLKRLLEIRDPHDRSLGMKTLHIGLIDTDIPERFFCACEHTAIVPLPSLTSVYGFDCGVVLGPHAALRLVDHARQGYAAASRVESLRVLRSLNAEPTHDRSSA</sequence>
<accession>A0A3N0EH51</accession>
<protein>
    <submittedName>
        <fullName evidence="1">XRE family transcriptional regulator</fullName>
    </submittedName>
</protein>
<dbReference type="AlphaFoldDB" id="A0A3N0EH51"/>